<protein>
    <submittedName>
        <fullName evidence="2">Uncharacterized protein</fullName>
    </submittedName>
</protein>
<evidence type="ECO:0000313" key="3">
    <source>
        <dbReference type="Proteomes" id="UP001498398"/>
    </source>
</evidence>
<reference evidence="2 3" key="1">
    <citation type="submission" date="2024-01" db="EMBL/GenBank/DDBJ databases">
        <title>A draft genome for the cacao thread blight pathogen Marasmiellus scandens.</title>
        <authorList>
            <person name="Baruah I.K."/>
            <person name="Leung J."/>
            <person name="Bukari Y."/>
            <person name="Amoako-Attah I."/>
            <person name="Meinhardt L.W."/>
            <person name="Bailey B.A."/>
            <person name="Cohen S.P."/>
        </authorList>
    </citation>
    <scope>NUCLEOTIDE SEQUENCE [LARGE SCALE GENOMIC DNA]</scope>
    <source>
        <strain evidence="2 3">GH-19</strain>
    </source>
</reference>
<evidence type="ECO:0000256" key="1">
    <source>
        <dbReference type="SAM" id="MobiDB-lite"/>
    </source>
</evidence>
<organism evidence="2 3">
    <name type="scientific">Marasmiellus scandens</name>
    <dbReference type="NCBI Taxonomy" id="2682957"/>
    <lineage>
        <taxon>Eukaryota</taxon>
        <taxon>Fungi</taxon>
        <taxon>Dikarya</taxon>
        <taxon>Basidiomycota</taxon>
        <taxon>Agaricomycotina</taxon>
        <taxon>Agaricomycetes</taxon>
        <taxon>Agaricomycetidae</taxon>
        <taxon>Agaricales</taxon>
        <taxon>Marasmiineae</taxon>
        <taxon>Omphalotaceae</taxon>
        <taxon>Marasmiellus</taxon>
    </lineage>
</organism>
<keyword evidence="3" id="KW-1185">Reference proteome</keyword>
<proteinExistence type="predicted"/>
<comment type="caution">
    <text evidence="2">The sequence shown here is derived from an EMBL/GenBank/DDBJ whole genome shotgun (WGS) entry which is preliminary data.</text>
</comment>
<feature type="compositionally biased region" description="Basic and acidic residues" evidence="1">
    <location>
        <begin position="13"/>
        <end position="29"/>
    </location>
</feature>
<feature type="region of interest" description="Disordered" evidence="1">
    <location>
        <begin position="1"/>
        <end position="29"/>
    </location>
</feature>
<name>A0ABR1JS43_9AGAR</name>
<dbReference type="EMBL" id="JBANRG010000008">
    <property type="protein sequence ID" value="KAK7464157.1"/>
    <property type="molecule type" value="Genomic_DNA"/>
</dbReference>
<gene>
    <name evidence="2" type="ORF">VKT23_006323</name>
</gene>
<accession>A0ABR1JS43</accession>
<dbReference type="Proteomes" id="UP001498398">
    <property type="component" value="Unassembled WGS sequence"/>
</dbReference>
<evidence type="ECO:0000313" key="2">
    <source>
        <dbReference type="EMBL" id="KAK7464157.1"/>
    </source>
</evidence>
<sequence>MAEESAAVPTLRDGVEEIDEKHSDSLEADKGIPVGKDLIQIVKTTGDVGEVFADGPRLIDVGEDGKERPIGGN</sequence>